<reference evidence="2" key="1">
    <citation type="journal article" date="2022" name="bioRxiv">
        <title>Sequencing and chromosome-scale assembly of the giantPleurodeles waltlgenome.</title>
        <authorList>
            <person name="Brown T."/>
            <person name="Elewa A."/>
            <person name="Iarovenko S."/>
            <person name="Subramanian E."/>
            <person name="Araus A.J."/>
            <person name="Petzold A."/>
            <person name="Susuki M."/>
            <person name="Suzuki K.-i.T."/>
            <person name="Hayashi T."/>
            <person name="Toyoda A."/>
            <person name="Oliveira C."/>
            <person name="Osipova E."/>
            <person name="Leigh N.D."/>
            <person name="Simon A."/>
            <person name="Yun M.H."/>
        </authorList>
    </citation>
    <scope>NUCLEOTIDE SEQUENCE</scope>
    <source>
        <strain evidence="2">20211129_DDA</strain>
        <tissue evidence="2">Liver</tissue>
    </source>
</reference>
<organism evidence="2 3">
    <name type="scientific">Pleurodeles waltl</name>
    <name type="common">Iberian ribbed newt</name>
    <dbReference type="NCBI Taxonomy" id="8319"/>
    <lineage>
        <taxon>Eukaryota</taxon>
        <taxon>Metazoa</taxon>
        <taxon>Chordata</taxon>
        <taxon>Craniata</taxon>
        <taxon>Vertebrata</taxon>
        <taxon>Euteleostomi</taxon>
        <taxon>Amphibia</taxon>
        <taxon>Batrachia</taxon>
        <taxon>Caudata</taxon>
        <taxon>Salamandroidea</taxon>
        <taxon>Salamandridae</taxon>
        <taxon>Pleurodelinae</taxon>
        <taxon>Pleurodeles</taxon>
    </lineage>
</organism>
<sequence length="107" mass="11376">MMAASTQTGPQVDTPALEFGCRGSSWGTQEIVLLSRPRRHSSELSSQPGSPVLRCQCGLPFLGTGLGRCTPGAPSHLCCIRGQSSRWGEMEGRRPGQPPSPNRGWAA</sequence>
<name>A0AAV7S9M0_PLEWA</name>
<gene>
    <name evidence="2" type="ORF">NDU88_002159</name>
</gene>
<dbReference type="Proteomes" id="UP001066276">
    <property type="component" value="Chromosome 4_2"/>
</dbReference>
<dbReference type="AlphaFoldDB" id="A0AAV7S9M0"/>
<feature type="region of interest" description="Disordered" evidence="1">
    <location>
        <begin position="87"/>
        <end position="107"/>
    </location>
</feature>
<keyword evidence="3" id="KW-1185">Reference proteome</keyword>
<comment type="caution">
    <text evidence="2">The sequence shown here is derived from an EMBL/GenBank/DDBJ whole genome shotgun (WGS) entry which is preliminary data.</text>
</comment>
<proteinExistence type="predicted"/>
<evidence type="ECO:0000313" key="2">
    <source>
        <dbReference type="EMBL" id="KAJ1161676.1"/>
    </source>
</evidence>
<evidence type="ECO:0000256" key="1">
    <source>
        <dbReference type="SAM" id="MobiDB-lite"/>
    </source>
</evidence>
<accession>A0AAV7S9M0</accession>
<evidence type="ECO:0000313" key="3">
    <source>
        <dbReference type="Proteomes" id="UP001066276"/>
    </source>
</evidence>
<protein>
    <submittedName>
        <fullName evidence="2">Uncharacterized protein</fullName>
    </submittedName>
</protein>
<dbReference type="EMBL" id="JANPWB010000008">
    <property type="protein sequence ID" value="KAJ1161676.1"/>
    <property type="molecule type" value="Genomic_DNA"/>
</dbReference>